<evidence type="ECO:0000256" key="5">
    <source>
        <dbReference type="ARBA" id="ARBA00023136"/>
    </source>
</evidence>
<accession>A0ABT7IU85</accession>
<feature type="domain" description="Major facilitator superfamily (MFS) profile" evidence="7">
    <location>
        <begin position="17"/>
        <end position="389"/>
    </location>
</feature>
<dbReference type="InterPro" id="IPR036259">
    <property type="entry name" value="MFS_trans_sf"/>
</dbReference>
<feature type="transmembrane region" description="Helical" evidence="6">
    <location>
        <begin position="213"/>
        <end position="238"/>
    </location>
</feature>
<dbReference type="PANTHER" id="PTHR43124:SF4">
    <property type="entry name" value="SUGAR EFFLUX TRANSPORTER"/>
    <property type="match status" value="1"/>
</dbReference>
<evidence type="ECO:0000256" key="3">
    <source>
        <dbReference type="ARBA" id="ARBA00022692"/>
    </source>
</evidence>
<feature type="transmembrane region" description="Helical" evidence="6">
    <location>
        <begin position="366"/>
        <end position="383"/>
    </location>
</feature>
<feature type="transmembrane region" description="Helical" evidence="6">
    <location>
        <begin position="47"/>
        <end position="71"/>
    </location>
</feature>
<keyword evidence="5 6" id="KW-0472">Membrane</keyword>
<evidence type="ECO:0000256" key="6">
    <source>
        <dbReference type="SAM" id="Phobius"/>
    </source>
</evidence>
<feature type="transmembrane region" description="Helical" evidence="6">
    <location>
        <begin position="250"/>
        <end position="271"/>
    </location>
</feature>
<feature type="transmembrane region" description="Helical" evidence="6">
    <location>
        <begin position="170"/>
        <end position="192"/>
    </location>
</feature>
<dbReference type="InterPro" id="IPR020846">
    <property type="entry name" value="MFS_dom"/>
</dbReference>
<protein>
    <submittedName>
        <fullName evidence="8">MFS transporter</fullName>
    </submittedName>
</protein>
<keyword evidence="2" id="KW-1003">Cell membrane</keyword>
<dbReference type="PROSITE" id="PS50850">
    <property type="entry name" value="MFS"/>
    <property type="match status" value="1"/>
</dbReference>
<proteinExistence type="predicted"/>
<feature type="transmembrane region" description="Helical" evidence="6">
    <location>
        <begin position="302"/>
        <end position="321"/>
    </location>
</feature>
<feature type="transmembrane region" description="Helical" evidence="6">
    <location>
        <begin position="145"/>
        <end position="164"/>
    </location>
</feature>
<keyword evidence="4 6" id="KW-1133">Transmembrane helix</keyword>
<feature type="transmembrane region" description="Helical" evidence="6">
    <location>
        <begin position="109"/>
        <end position="133"/>
    </location>
</feature>
<dbReference type="Proteomes" id="UP001241926">
    <property type="component" value="Unassembled WGS sequence"/>
</dbReference>
<dbReference type="InterPro" id="IPR011701">
    <property type="entry name" value="MFS"/>
</dbReference>
<dbReference type="CDD" id="cd17324">
    <property type="entry name" value="MFS_NepI_like"/>
    <property type="match status" value="1"/>
</dbReference>
<feature type="transmembrane region" description="Helical" evidence="6">
    <location>
        <begin position="342"/>
        <end position="360"/>
    </location>
</feature>
<dbReference type="EMBL" id="JASJUS010000005">
    <property type="protein sequence ID" value="MDL2076144.1"/>
    <property type="molecule type" value="Genomic_DNA"/>
</dbReference>
<keyword evidence="9" id="KW-1185">Reference proteome</keyword>
<evidence type="ECO:0000256" key="1">
    <source>
        <dbReference type="ARBA" id="ARBA00004651"/>
    </source>
</evidence>
<dbReference type="Pfam" id="PF07690">
    <property type="entry name" value="MFS_1"/>
    <property type="match status" value="1"/>
</dbReference>
<dbReference type="PANTHER" id="PTHR43124">
    <property type="entry name" value="PURINE EFFLUX PUMP PBUE"/>
    <property type="match status" value="1"/>
</dbReference>
<comment type="subcellular location">
    <subcellularLocation>
        <location evidence="1">Cell membrane</location>
        <topology evidence="1">Multi-pass membrane protein</topology>
    </subcellularLocation>
</comment>
<evidence type="ECO:0000313" key="9">
    <source>
        <dbReference type="Proteomes" id="UP001241926"/>
    </source>
</evidence>
<name>A0ABT7IU85_9ACTN</name>
<comment type="caution">
    <text evidence="8">The sequence shown here is derived from an EMBL/GenBank/DDBJ whole genome shotgun (WGS) entry which is preliminary data.</text>
</comment>
<evidence type="ECO:0000259" key="7">
    <source>
        <dbReference type="PROSITE" id="PS50850"/>
    </source>
</evidence>
<organism evidence="8 9">
    <name type="scientific">Streptomyces fuscus</name>
    <dbReference type="NCBI Taxonomy" id="3048495"/>
    <lineage>
        <taxon>Bacteria</taxon>
        <taxon>Bacillati</taxon>
        <taxon>Actinomycetota</taxon>
        <taxon>Actinomycetes</taxon>
        <taxon>Kitasatosporales</taxon>
        <taxon>Streptomycetaceae</taxon>
        <taxon>Streptomyces</taxon>
    </lineage>
</organism>
<evidence type="ECO:0000256" key="4">
    <source>
        <dbReference type="ARBA" id="ARBA00022989"/>
    </source>
</evidence>
<dbReference type="SUPFAM" id="SSF103473">
    <property type="entry name" value="MFS general substrate transporter"/>
    <property type="match status" value="1"/>
</dbReference>
<dbReference type="RefSeq" id="WP_093724684.1">
    <property type="nucleotide sequence ID" value="NZ_JASJUS010000005.1"/>
</dbReference>
<evidence type="ECO:0000313" key="8">
    <source>
        <dbReference type="EMBL" id="MDL2076144.1"/>
    </source>
</evidence>
<reference evidence="8 9" key="1">
    <citation type="submission" date="2023-05" db="EMBL/GenBank/DDBJ databases">
        <title>Streptomyces fuscus sp. nov., a brown-black pigment producing actinomyces isolated from dry sand of Sea duck farm.</title>
        <authorList>
            <person name="Xie J."/>
            <person name="Shen N."/>
        </authorList>
    </citation>
    <scope>NUCLEOTIDE SEQUENCE [LARGE SCALE GENOMIC DNA]</scope>
    <source>
        <strain evidence="8 9">GXMU-J15</strain>
    </source>
</reference>
<evidence type="ECO:0000256" key="2">
    <source>
        <dbReference type="ARBA" id="ARBA00022475"/>
    </source>
</evidence>
<gene>
    <name evidence="8" type="ORF">QNN03_06795</name>
</gene>
<dbReference type="Gene3D" id="1.20.1250.20">
    <property type="entry name" value="MFS general substrate transporter like domains"/>
    <property type="match status" value="1"/>
</dbReference>
<feature type="transmembrane region" description="Helical" evidence="6">
    <location>
        <begin position="83"/>
        <end position="103"/>
    </location>
</feature>
<sequence>MTDYRSTTVSHKARGAVVAALMLAAFSFNTAENLPVGLLPLMADDLGVSLPTVGLLVTGYALTVVVASLPLAHLTRAVPRRPLLTVLLALLVTASWATAWHAVSYGPLLAARATTALAQALYWAVMGPVAVGLYPPERRGRIMGLLAVGGSLATVLGVPAGTWLGSHAGWRTPFAVLGALALLSLITVAALLPTTHPRENHAAYGVAPDRRRFLLVVTTTALSVTGVFTAFTYIAAFLDEVSGFDTDATGPLLLAFGAAGLAGVAATGPLLDRFPEATLVVPITTQLTALLGLYAFGHHQVAGVALLMLLGASVAPAFAASQSQVLHWAPSRTESALAANSVAFNVGVAAGALLGGTVYTSFGVRATFLAGGLLTAGALVALSRGRAKP</sequence>
<feature type="transmembrane region" description="Helical" evidence="6">
    <location>
        <begin position="278"/>
        <end position="296"/>
    </location>
</feature>
<keyword evidence="3 6" id="KW-0812">Transmembrane</keyword>
<dbReference type="InterPro" id="IPR050189">
    <property type="entry name" value="MFS_Efflux_Transporters"/>
</dbReference>